<dbReference type="Gene3D" id="2.40.30.170">
    <property type="match status" value="1"/>
</dbReference>
<dbReference type="Gene3D" id="2.40.420.20">
    <property type="match status" value="1"/>
</dbReference>
<gene>
    <name evidence="4" type="ORF">SAMN04490248_103168</name>
</gene>
<evidence type="ECO:0000313" key="5">
    <source>
        <dbReference type="Proteomes" id="UP000198893"/>
    </source>
</evidence>
<reference evidence="4 5" key="1">
    <citation type="submission" date="2016-10" db="EMBL/GenBank/DDBJ databases">
        <authorList>
            <person name="de Groot N.N."/>
        </authorList>
    </citation>
    <scope>NUCLEOTIDE SEQUENCE [LARGE SCALE GENOMIC DNA]</scope>
    <source>
        <strain evidence="4 5">DSM 27842</strain>
    </source>
</reference>
<evidence type="ECO:0000256" key="1">
    <source>
        <dbReference type="ARBA" id="ARBA00009477"/>
    </source>
</evidence>
<dbReference type="InterPro" id="IPR058792">
    <property type="entry name" value="Beta-barrel_RND_2"/>
</dbReference>
<dbReference type="NCBIfam" id="TIGR01730">
    <property type="entry name" value="RND_mfp"/>
    <property type="match status" value="1"/>
</dbReference>
<dbReference type="PANTHER" id="PTHR30469:SF29">
    <property type="entry name" value="BLR2860 PROTEIN"/>
    <property type="match status" value="1"/>
</dbReference>
<keyword evidence="5" id="KW-1185">Reference proteome</keyword>
<dbReference type="RefSeq" id="WP_093115736.1">
    <property type="nucleotide sequence ID" value="NZ_FODS01000003.1"/>
</dbReference>
<dbReference type="GO" id="GO:0015562">
    <property type="term" value="F:efflux transmembrane transporter activity"/>
    <property type="evidence" value="ECO:0007669"/>
    <property type="project" value="TreeGrafter"/>
</dbReference>
<protein>
    <submittedName>
        <fullName evidence="4">Membrane fusion protein, multidrug efflux system</fullName>
    </submittedName>
</protein>
<name>A0A1H8NGE4_9RHOB</name>
<dbReference type="InterPro" id="IPR006143">
    <property type="entry name" value="RND_pump_MFP"/>
</dbReference>
<comment type="similarity">
    <text evidence="1">Belongs to the membrane fusion protein (MFP) (TC 8.A.1) family.</text>
</comment>
<evidence type="ECO:0000256" key="2">
    <source>
        <dbReference type="SAM" id="Coils"/>
    </source>
</evidence>
<sequence length="432" mass="45629">MRLVPVLTAIVVVAFLYMIVVERDRLIEFAGGGAAESAATQPQDESVAPDTAVPSDKGAVGVIAVKSRSQVTDSAVILRGQTEALRQVDVMAETSGKVVSDPLRKGSVVEEGDVLCKLDPGTRRISLDEAEARLAEVQAQKGEVEARIPEAEARVEEARARLEEARINANAAQKLSESGFASQTRVANTNAAKRSAEAGLVSAQASLKAARAGMESLQANKQAAEAAVARAQTDIDRLTIRAPFAGLLESDTAELGSLMQPKGGSAHCATIIQLDPIKLVGFVPETQVNRVHVGAMAGARLAAGEQDVRGRVIFLSRSADPQTRTFRVEVEVANPDMAIRDGQTAEIMIASDGKNAHLVPQSALTLNDEGTLGVRIVDSESRATFVAVDLMRDTVDGAWVTGLPEEADVIVVGQDYVTEGVPVAPRFQEPGK</sequence>
<proteinExistence type="inferred from homology"/>
<dbReference type="Proteomes" id="UP000198893">
    <property type="component" value="Unassembled WGS sequence"/>
</dbReference>
<feature type="coiled-coil region" evidence="2">
    <location>
        <begin position="127"/>
        <end position="175"/>
    </location>
</feature>
<dbReference type="STRING" id="569882.SAMN04490248_103168"/>
<accession>A0A1H8NGE4</accession>
<feature type="domain" description="CusB-like beta-barrel" evidence="3">
    <location>
        <begin position="283"/>
        <end position="351"/>
    </location>
</feature>
<dbReference type="EMBL" id="FODS01000003">
    <property type="protein sequence ID" value="SEO28684.1"/>
    <property type="molecule type" value="Genomic_DNA"/>
</dbReference>
<organism evidence="4 5">
    <name type="scientific">Salinihabitans flavidus</name>
    <dbReference type="NCBI Taxonomy" id="569882"/>
    <lineage>
        <taxon>Bacteria</taxon>
        <taxon>Pseudomonadati</taxon>
        <taxon>Pseudomonadota</taxon>
        <taxon>Alphaproteobacteria</taxon>
        <taxon>Rhodobacterales</taxon>
        <taxon>Roseobacteraceae</taxon>
        <taxon>Salinihabitans</taxon>
    </lineage>
</organism>
<dbReference type="Gene3D" id="2.40.50.100">
    <property type="match status" value="2"/>
</dbReference>
<dbReference type="SUPFAM" id="SSF111369">
    <property type="entry name" value="HlyD-like secretion proteins"/>
    <property type="match status" value="2"/>
</dbReference>
<dbReference type="Pfam" id="PF25954">
    <property type="entry name" value="Beta-barrel_RND_2"/>
    <property type="match status" value="1"/>
</dbReference>
<feature type="coiled-coil region" evidence="2">
    <location>
        <begin position="200"/>
        <end position="241"/>
    </location>
</feature>
<dbReference type="OrthoDB" id="9806939at2"/>
<dbReference type="PANTHER" id="PTHR30469">
    <property type="entry name" value="MULTIDRUG RESISTANCE PROTEIN MDTA"/>
    <property type="match status" value="1"/>
</dbReference>
<evidence type="ECO:0000259" key="3">
    <source>
        <dbReference type="Pfam" id="PF25954"/>
    </source>
</evidence>
<keyword evidence="2" id="KW-0175">Coiled coil</keyword>
<dbReference type="AlphaFoldDB" id="A0A1H8NGE4"/>
<evidence type="ECO:0000313" key="4">
    <source>
        <dbReference type="EMBL" id="SEO28684.1"/>
    </source>
</evidence>
<dbReference type="GO" id="GO:1990281">
    <property type="term" value="C:efflux pump complex"/>
    <property type="evidence" value="ECO:0007669"/>
    <property type="project" value="TreeGrafter"/>
</dbReference>
<dbReference type="Gene3D" id="1.10.287.470">
    <property type="entry name" value="Helix hairpin bin"/>
    <property type="match status" value="2"/>
</dbReference>